<dbReference type="CDD" id="cd00531">
    <property type="entry name" value="NTF2_like"/>
    <property type="match status" value="1"/>
</dbReference>
<dbReference type="Proteomes" id="UP000461670">
    <property type="component" value="Unassembled WGS sequence"/>
</dbReference>
<protein>
    <recommendedName>
        <fullName evidence="1">SnoaL-like domain-containing protein</fullName>
    </recommendedName>
</protein>
<name>A0A7V8FS35_9BURK</name>
<dbReference type="Pfam" id="PF13577">
    <property type="entry name" value="SnoaL_4"/>
    <property type="match status" value="1"/>
</dbReference>
<gene>
    <name evidence="2" type="ORF">GAK30_00188</name>
</gene>
<dbReference type="EMBL" id="WNDQ01000002">
    <property type="protein sequence ID" value="KAF1023822.1"/>
    <property type="molecule type" value="Genomic_DNA"/>
</dbReference>
<evidence type="ECO:0000313" key="2">
    <source>
        <dbReference type="EMBL" id="KAF1023822.1"/>
    </source>
</evidence>
<dbReference type="InterPro" id="IPR032710">
    <property type="entry name" value="NTF2-like_dom_sf"/>
</dbReference>
<organism evidence="2 3">
    <name type="scientific">Paracidovorax wautersii</name>
    <dbReference type="NCBI Taxonomy" id="1177982"/>
    <lineage>
        <taxon>Bacteria</taxon>
        <taxon>Pseudomonadati</taxon>
        <taxon>Pseudomonadota</taxon>
        <taxon>Betaproteobacteria</taxon>
        <taxon>Burkholderiales</taxon>
        <taxon>Comamonadaceae</taxon>
        <taxon>Paracidovorax</taxon>
    </lineage>
</organism>
<comment type="caution">
    <text evidence="2">The sequence shown here is derived from an EMBL/GenBank/DDBJ whole genome shotgun (WGS) entry which is preliminary data.</text>
</comment>
<reference evidence="3" key="1">
    <citation type="journal article" date="2020" name="MBio">
        <title>Horizontal gene transfer to a defensive symbiont with a reduced genome amongst a multipartite beetle microbiome.</title>
        <authorList>
            <person name="Waterworth S.C."/>
            <person name="Florez L.V."/>
            <person name="Rees E.R."/>
            <person name="Hertweck C."/>
            <person name="Kaltenpoth M."/>
            <person name="Kwan J.C."/>
        </authorList>
    </citation>
    <scope>NUCLEOTIDE SEQUENCE [LARGE SCALE GENOMIC DNA]</scope>
</reference>
<sequence>MHHPQAQWLEKAQCQELILRSASHVDAGQALAFSELFTVDAVLIRPSGDKLVGREAIRDAYASRPAGRITRHLLSNIVVEFCDENTALARSYVLLWSTTRGAEDESGHGGASPKQAVGEFADRLVKLAGGLWLIQARHASFVM</sequence>
<dbReference type="Gene3D" id="3.10.450.50">
    <property type="match status" value="1"/>
</dbReference>
<dbReference type="InterPro" id="IPR037401">
    <property type="entry name" value="SnoaL-like"/>
</dbReference>
<feature type="domain" description="SnoaL-like" evidence="1">
    <location>
        <begin position="10"/>
        <end position="138"/>
    </location>
</feature>
<evidence type="ECO:0000313" key="3">
    <source>
        <dbReference type="Proteomes" id="UP000461670"/>
    </source>
</evidence>
<proteinExistence type="predicted"/>
<accession>A0A7V8FS35</accession>
<dbReference type="AlphaFoldDB" id="A0A7V8FS35"/>
<dbReference type="SUPFAM" id="SSF54427">
    <property type="entry name" value="NTF2-like"/>
    <property type="match status" value="1"/>
</dbReference>
<evidence type="ECO:0000259" key="1">
    <source>
        <dbReference type="Pfam" id="PF13577"/>
    </source>
</evidence>